<keyword evidence="2" id="KW-0812">Transmembrane</keyword>
<reference evidence="4" key="2">
    <citation type="submission" date="2013-04" db="EMBL/GenBank/DDBJ databases">
        <title>Genomic mechanisms accounting for the adaptation to parasitism in nematode-trapping fungi.</title>
        <authorList>
            <person name="Ahren D.G."/>
        </authorList>
    </citation>
    <scope>NUCLEOTIDE SEQUENCE [LARGE SCALE GENOMIC DNA]</scope>
    <source>
        <strain evidence="4">CBS 200.50</strain>
    </source>
</reference>
<dbReference type="Proteomes" id="UP000015100">
    <property type="component" value="Unassembled WGS sequence"/>
</dbReference>
<evidence type="ECO:0000256" key="1">
    <source>
        <dbReference type="SAM" id="MobiDB-lite"/>
    </source>
</evidence>
<gene>
    <name evidence="3" type="ORF">H072_3261</name>
</gene>
<organism evidence="3 4">
    <name type="scientific">Dactylellina haptotyla (strain CBS 200.50)</name>
    <name type="common">Nematode-trapping fungus</name>
    <name type="synonym">Monacrosporium haptotylum</name>
    <dbReference type="NCBI Taxonomy" id="1284197"/>
    <lineage>
        <taxon>Eukaryota</taxon>
        <taxon>Fungi</taxon>
        <taxon>Dikarya</taxon>
        <taxon>Ascomycota</taxon>
        <taxon>Pezizomycotina</taxon>
        <taxon>Orbiliomycetes</taxon>
        <taxon>Orbiliales</taxon>
        <taxon>Orbiliaceae</taxon>
        <taxon>Dactylellina</taxon>
    </lineage>
</organism>
<dbReference type="AlphaFoldDB" id="S8AIA7"/>
<keyword evidence="4" id="KW-1185">Reference proteome</keyword>
<keyword evidence="2" id="KW-1133">Transmembrane helix</keyword>
<reference evidence="3 4" key="1">
    <citation type="journal article" date="2013" name="PLoS Genet.">
        <title>Genomic mechanisms accounting for the adaptation to parasitism in nematode-trapping fungi.</title>
        <authorList>
            <person name="Meerupati T."/>
            <person name="Andersson K.M."/>
            <person name="Friman E."/>
            <person name="Kumar D."/>
            <person name="Tunlid A."/>
            <person name="Ahren D."/>
        </authorList>
    </citation>
    <scope>NUCLEOTIDE SEQUENCE [LARGE SCALE GENOMIC DNA]</scope>
    <source>
        <strain evidence="3 4">CBS 200.50</strain>
    </source>
</reference>
<dbReference type="EMBL" id="AQGS01000101">
    <property type="protein sequence ID" value="EPS42750.1"/>
    <property type="molecule type" value="Genomic_DNA"/>
</dbReference>
<keyword evidence="2" id="KW-0472">Membrane</keyword>
<sequence length="429" mass="46327">MLEYFSYRKFKKHRDAKEAGASEVLDQHDEKYFEGLVDSPDAQEVPLQGARTPASGISPTDTPVDGTTPASSEVGAVPKKNSWKDTVTTVSSTVNSTVNTVSGTVSEYAAGTYEKAKHTKISEHLPGFLVKKDKANGEEKGKGKDKKGKGKMTKEEEEYYANMTPEEKELHEALDALSLAAQDGKAFSLSTETRGIMKQFTQILKDMANGVPTAYDDLVNLFETKGKQIETMFEEMPGFIKLLAKKLPSALGLGEKAVAAGEAEASALPGIAAQAATLSIPSLRQLAMKPGVVADTLKTVVNAIKLRFPGIAMGTNVVISMALFVLLFVFWYCWKRGREVRLEKEKSERETEEAKIAAEVLEGAPPVPTTDPGTSATTTTNTTIDQMIEPPHLSYAPLTVPVANAIAVPFPATPASAEVKPEKQIKDLF</sequence>
<proteinExistence type="predicted"/>
<evidence type="ECO:0000256" key="2">
    <source>
        <dbReference type="SAM" id="Phobius"/>
    </source>
</evidence>
<dbReference type="OrthoDB" id="5398191at2759"/>
<name>S8AIA7_DACHA</name>
<feature type="transmembrane region" description="Helical" evidence="2">
    <location>
        <begin position="311"/>
        <end position="334"/>
    </location>
</feature>
<feature type="compositionally biased region" description="Basic and acidic residues" evidence="1">
    <location>
        <begin position="133"/>
        <end position="142"/>
    </location>
</feature>
<comment type="caution">
    <text evidence="3">The sequence shown here is derived from an EMBL/GenBank/DDBJ whole genome shotgun (WGS) entry which is preliminary data.</text>
</comment>
<evidence type="ECO:0000313" key="4">
    <source>
        <dbReference type="Proteomes" id="UP000015100"/>
    </source>
</evidence>
<dbReference type="eggNOG" id="ENOG502S3A7">
    <property type="taxonomic scope" value="Eukaryota"/>
</dbReference>
<protein>
    <submittedName>
        <fullName evidence="3">Uncharacterized protein</fullName>
    </submittedName>
</protein>
<accession>S8AIA7</accession>
<feature type="region of interest" description="Disordered" evidence="1">
    <location>
        <begin position="45"/>
        <end position="76"/>
    </location>
</feature>
<evidence type="ECO:0000313" key="3">
    <source>
        <dbReference type="EMBL" id="EPS42750.1"/>
    </source>
</evidence>
<dbReference type="HOGENOM" id="CLU_031806_0_0_1"/>
<dbReference type="OMA" id="EMPGFIK"/>
<feature type="region of interest" description="Disordered" evidence="1">
    <location>
        <begin position="133"/>
        <end position="154"/>
    </location>
</feature>
<dbReference type="STRING" id="1284197.S8AIA7"/>